<name>A0A166NKS3_9PEZI</name>
<dbReference type="Proteomes" id="UP000076552">
    <property type="component" value="Unassembled WGS sequence"/>
</dbReference>
<accession>A0A166NKS3</accession>
<proteinExistence type="predicted"/>
<evidence type="ECO:0000313" key="2">
    <source>
        <dbReference type="Proteomes" id="UP000076552"/>
    </source>
</evidence>
<comment type="caution">
    <text evidence="1">The sequence shown here is derived from an EMBL/GenBank/DDBJ whole genome shotgun (WGS) entry which is preliminary data.</text>
</comment>
<reference evidence="1 2" key="1">
    <citation type="submission" date="2015-06" db="EMBL/GenBank/DDBJ databases">
        <title>Survival trade-offs in plant roots during colonization by closely related pathogenic and mutualistic fungi.</title>
        <authorList>
            <person name="Hacquard S."/>
            <person name="Kracher B."/>
            <person name="Hiruma K."/>
            <person name="Weinman A."/>
            <person name="Muench P."/>
            <person name="Garrido Oter R."/>
            <person name="Ver Loren van Themaat E."/>
            <person name="Dallerey J.-F."/>
            <person name="Damm U."/>
            <person name="Henrissat B."/>
            <person name="Lespinet O."/>
            <person name="Thon M."/>
            <person name="Kemen E."/>
            <person name="McHardy A.C."/>
            <person name="Schulze-Lefert P."/>
            <person name="O'Connell R.J."/>
        </authorList>
    </citation>
    <scope>NUCLEOTIDE SEQUENCE [LARGE SCALE GENOMIC DNA]</scope>
    <source>
        <strain evidence="1 2">0861</strain>
    </source>
</reference>
<gene>
    <name evidence="1" type="ORF">CT0861_00772</name>
</gene>
<protein>
    <submittedName>
        <fullName evidence="1">Uncharacterized protein</fullName>
    </submittedName>
</protein>
<keyword evidence="2" id="KW-1185">Reference proteome</keyword>
<evidence type="ECO:0000313" key="1">
    <source>
        <dbReference type="EMBL" id="KZL65784.1"/>
    </source>
</evidence>
<dbReference type="AlphaFoldDB" id="A0A166NKS3"/>
<dbReference type="EMBL" id="LFIV01000204">
    <property type="protein sequence ID" value="KZL65784.1"/>
    <property type="molecule type" value="Genomic_DNA"/>
</dbReference>
<dbReference type="OrthoDB" id="4473671at2759"/>
<sequence>MSHGEPSSITDPSQVEEVDLSVRLSNLFIEMTGAESQSQLPTRHIKLVLLQPLATPAMLAVCRNPSSALSSTTVDSGDGNIITAPGNEYLNLTALDKAWRKAVGKVLPVSFITFDVSLPKYESSDKDGGRDAFQSIHWEVSPPYRSMDPCIKTRDIMRLVITIATTARMRTRGDLGFDVVYEENDKPSHNAMKLLQKQLRAIAESRRSTSSGEQQV</sequence>
<organism evidence="1 2">
    <name type="scientific">Colletotrichum tofieldiae</name>
    <dbReference type="NCBI Taxonomy" id="708197"/>
    <lineage>
        <taxon>Eukaryota</taxon>
        <taxon>Fungi</taxon>
        <taxon>Dikarya</taxon>
        <taxon>Ascomycota</taxon>
        <taxon>Pezizomycotina</taxon>
        <taxon>Sordariomycetes</taxon>
        <taxon>Hypocreomycetidae</taxon>
        <taxon>Glomerellales</taxon>
        <taxon>Glomerellaceae</taxon>
        <taxon>Colletotrichum</taxon>
        <taxon>Colletotrichum spaethianum species complex</taxon>
    </lineage>
</organism>